<comment type="subcellular location">
    <subcellularLocation>
        <location evidence="2">Membrane</location>
        <topology evidence="2">Multi-pass membrane protein</topology>
    </subcellularLocation>
</comment>
<dbReference type="InterPro" id="IPR011767">
    <property type="entry name" value="GLR_AS"/>
</dbReference>
<dbReference type="InterPro" id="IPR040079">
    <property type="entry name" value="Glutathione_S-Trfase"/>
</dbReference>
<keyword evidence="6 15" id="KW-0894">Sodium channel</keyword>
<keyword evidence="5 15" id="KW-0813">Transport</keyword>
<evidence type="ECO:0000313" key="19">
    <source>
        <dbReference type="Proteomes" id="UP001075354"/>
    </source>
</evidence>
<name>A0AAV7XKI1_9NEOP</name>
<keyword evidence="19" id="KW-1185">Reference proteome</keyword>
<comment type="similarity">
    <text evidence="4">Belongs to the GST superfamily.</text>
</comment>
<dbReference type="Gene3D" id="1.20.1050.10">
    <property type="match status" value="1"/>
</dbReference>
<evidence type="ECO:0000256" key="6">
    <source>
        <dbReference type="ARBA" id="ARBA00022461"/>
    </source>
</evidence>
<dbReference type="Pfam" id="PF00462">
    <property type="entry name" value="Glutaredoxin"/>
    <property type="match status" value="1"/>
</dbReference>
<dbReference type="Gene3D" id="6.20.200.30">
    <property type="match status" value="1"/>
</dbReference>
<keyword evidence="9" id="KW-0915">Sodium</keyword>
<dbReference type="GO" id="GO:0005272">
    <property type="term" value="F:sodium channel activity"/>
    <property type="evidence" value="ECO:0007669"/>
    <property type="project" value="UniProtKB-KW"/>
</dbReference>
<keyword evidence="13 15" id="KW-0739">Sodium transport</keyword>
<dbReference type="SFLD" id="SFLDS00019">
    <property type="entry name" value="Glutathione_Transferase_(cytos"/>
    <property type="match status" value="1"/>
</dbReference>
<evidence type="ECO:0000256" key="13">
    <source>
        <dbReference type="ARBA" id="ARBA00023201"/>
    </source>
</evidence>
<dbReference type="GO" id="GO:0016020">
    <property type="term" value="C:membrane"/>
    <property type="evidence" value="ECO:0007669"/>
    <property type="project" value="UniProtKB-SubCell"/>
</dbReference>
<dbReference type="InterPro" id="IPR034335">
    <property type="entry name" value="PGES2_C"/>
</dbReference>
<keyword evidence="7 15" id="KW-0812">Transmembrane</keyword>
<dbReference type="GO" id="GO:0005739">
    <property type="term" value="C:mitochondrion"/>
    <property type="evidence" value="ECO:0007669"/>
    <property type="project" value="TreeGrafter"/>
</dbReference>
<dbReference type="SUPFAM" id="SSF47616">
    <property type="entry name" value="GST C-terminal domain-like"/>
    <property type="match status" value="1"/>
</dbReference>
<evidence type="ECO:0000259" key="17">
    <source>
        <dbReference type="Pfam" id="PF00462"/>
    </source>
</evidence>
<evidence type="ECO:0000256" key="8">
    <source>
        <dbReference type="ARBA" id="ARBA00022989"/>
    </source>
</evidence>
<keyword evidence="12 16" id="KW-0472">Membrane</keyword>
<dbReference type="PRINTS" id="PR01078">
    <property type="entry name" value="AMINACHANNEL"/>
</dbReference>
<evidence type="ECO:0000256" key="3">
    <source>
        <dbReference type="ARBA" id="ARBA00007193"/>
    </source>
</evidence>
<accession>A0AAV7XKI1</accession>
<dbReference type="SUPFAM" id="SSF52833">
    <property type="entry name" value="Thioredoxin-like"/>
    <property type="match status" value="1"/>
</dbReference>
<evidence type="ECO:0000256" key="10">
    <source>
        <dbReference type="ARBA" id="ARBA00023065"/>
    </source>
</evidence>
<reference evidence="18" key="1">
    <citation type="submission" date="2022-12" db="EMBL/GenBank/DDBJ databases">
        <title>Chromosome-level genome assembly of the bean flower thrips Megalurothrips usitatus.</title>
        <authorList>
            <person name="Ma L."/>
            <person name="Liu Q."/>
            <person name="Li H."/>
            <person name="Cai W."/>
        </authorList>
    </citation>
    <scope>NUCLEOTIDE SEQUENCE</scope>
    <source>
        <strain evidence="18">Cailab_2022a</strain>
    </source>
</reference>
<keyword evidence="10 15" id="KW-0406">Ion transport</keyword>
<keyword evidence="8 16" id="KW-1133">Transmembrane helix</keyword>
<keyword evidence="14 15" id="KW-0407">Ion channel</keyword>
<evidence type="ECO:0000256" key="7">
    <source>
        <dbReference type="ARBA" id="ARBA00022692"/>
    </source>
</evidence>
<dbReference type="InterPro" id="IPR002109">
    <property type="entry name" value="Glutaredoxin"/>
</dbReference>
<comment type="similarity">
    <text evidence="3 15">Belongs to the amiloride-sensitive sodium channel (TC 1.A.6) family.</text>
</comment>
<dbReference type="InterPro" id="IPR036249">
    <property type="entry name" value="Thioredoxin-like_sf"/>
</dbReference>
<comment type="caution">
    <text evidence="18">The sequence shown here is derived from an EMBL/GenBank/DDBJ whole genome shotgun (WGS) entry which is preliminary data.</text>
</comment>
<feature type="domain" description="Glutaredoxin" evidence="17">
    <location>
        <begin position="593"/>
        <end position="640"/>
    </location>
</feature>
<dbReference type="InterPro" id="IPR034334">
    <property type="entry name" value="PGES2"/>
</dbReference>
<evidence type="ECO:0000313" key="18">
    <source>
        <dbReference type="EMBL" id="KAJ1524949.1"/>
    </source>
</evidence>
<dbReference type="Proteomes" id="UP001075354">
    <property type="component" value="Chromosome 8"/>
</dbReference>
<evidence type="ECO:0000256" key="11">
    <source>
        <dbReference type="ARBA" id="ARBA00023098"/>
    </source>
</evidence>
<feature type="transmembrane region" description="Helical" evidence="16">
    <location>
        <begin position="96"/>
        <end position="117"/>
    </location>
</feature>
<dbReference type="InterPro" id="IPR036282">
    <property type="entry name" value="Glutathione-S-Trfase_C_sf"/>
</dbReference>
<comment type="function">
    <text evidence="1">Has a glutathione-disulfide oxidoreductase activity in the presence of NADPH and glutathione reductase. Reduces low molecular weight disulfides and proteins.</text>
</comment>
<evidence type="ECO:0000256" key="2">
    <source>
        <dbReference type="ARBA" id="ARBA00004141"/>
    </source>
</evidence>
<dbReference type="GO" id="GO:0006629">
    <property type="term" value="P:lipid metabolic process"/>
    <property type="evidence" value="ECO:0007669"/>
    <property type="project" value="UniProtKB-KW"/>
</dbReference>
<dbReference type="SFLD" id="SFLDG01182">
    <property type="entry name" value="Prostaglandin_E_synthase_like"/>
    <property type="match status" value="1"/>
</dbReference>
<proteinExistence type="inferred from homology"/>
<feature type="transmembrane region" description="Helical" evidence="16">
    <location>
        <begin position="543"/>
        <end position="570"/>
    </location>
</feature>
<dbReference type="Gene3D" id="3.40.30.10">
    <property type="entry name" value="Glutaredoxin"/>
    <property type="match status" value="1"/>
</dbReference>
<dbReference type="PANTHER" id="PTHR12782">
    <property type="entry name" value="MICROSOMAL PROSTAGLANDIN E SYNTHASE-2"/>
    <property type="match status" value="1"/>
</dbReference>
<dbReference type="CDD" id="cd03197">
    <property type="entry name" value="GST_C_mPGES2"/>
    <property type="match status" value="1"/>
</dbReference>
<dbReference type="Pfam" id="PF00858">
    <property type="entry name" value="ASC"/>
    <property type="match status" value="1"/>
</dbReference>
<protein>
    <recommendedName>
        <fullName evidence="17">Glutaredoxin domain-containing protein</fullName>
    </recommendedName>
</protein>
<dbReference type="AlphaFoldDB" id="A0AAV7XKI1"/>
<dbReference type="Gene3D" id="1.10.287.770">
    <property type="entry name" value="YojJ-like"/>
    <property type="match status" value="1"/>
</dbReference>
<evidence type="ECO:0000256" key="9">
    <source>
        <dbReference type="ARBA" id="ARBA00023053"/>
    </source>
</evidence>
<dbReference type="EMBL" id="JAPTSV010000008">
    <property type="protein sequence ID" value="KAJ1524949.1"/>
    <property type="molecule type" value="Genomic_DNA"/>
</dbReference>
<dbReference type="PROSITE" id="PS00195">
    <property type="entry name" value="GLUTAREDOXIN_1"/>
    <property type="match status" value="1"/>
</dbReference>
<evidence type="ECO:0000256" key="16">
    <source>
        <dbReference type="SAM" id="Phobius"/>
    </source>
</evidence>
<evidence type="ECO:0000256" key="1">
    <source>
        <dbReference type="ARBA" id="ARBA00002549"/>
    </source>
</evidence>
<dbReference type="GO" id="GO:0050220">
    <property type="term" value="F:prostaglandin-E synthase activity"/>
    <property type="evidence" value="ECO:0007669"/>
    <property type="project" value="InterPro"/>
</dbReference>
<dbReference type="InterPro" id="IPR001873">
    <property type="entry name" value="ENaC"/>
</dbReference>
<evidence type="ECO:0000256" key="14">
    <source>
        <dbReference type="ARBA" id="ARBA00023303"/>
    </source>
</evidence>
<evidence type="ECO:0000256" key="12">
    <source>
        <dbReference type="ARBA" id="ARBA00023136"/>
    </source>
</evidence>
<dbReference type="SFLD" id="SFLDG01203">
    <property type="entry name" value="Prostaglandin_E_synthase_like1"/>
    <property type="match status" value="1"/>
</dbReference>
<gene>
    <name evidence="18" type="ORF">ONE63_009806</name>
</gene>
<evidence type="ECO:0000256" key="5">
    <source>
        <dbReference type="ARBA" id="ARBA00022448"/>
    </source>
</evidence>
<keyword evidence="11" id="KW-0443">Lipid metabolism</keyword>
<evidence type="ECO:0000256" key="15">
    <source>
        <dbReference type="RuleBase" id="RU000679"/>
    </source>
</evidence>
<dbReference type="PROSITE" id="PS51354">
    <property type="entry name" value="GLUTAREDOXIN_2"/>
    <property type="match status" value="1"/>
</dbReference>
<evidence type="ECO:0000256" key="4">
    <source>
        <dbReference type="ARBA" id="ARBA00007409"/>
    </source>
</evidence>
<organism evidence="18 19">
    <name type="scientific">Megalurothrips usitatus</name>
    <name type="common">bean blossom thrips</name>
    <dbReference type="NCBI Taxonomy" id="439358"/>
    <lineage>
        <taxon>Eukaryota</taxon>
        <taxon>Metazoa</taxon>
        <taxon>Ecdysozoa</taxon>
        <taxon>Arthropoda</taxon>
        <taxon>Hexapoda</taxon>
        <taxon>Insecta</taxon>
        <taxon>Pterygota</taxon>
        <taxon>Neoptera</taxon>
        <taxon>Paraneoptera</taxon>
        <taxon>Thysanoptera</taxon>
        <taxon>Terebrantia</taxon>
        <taxon>Thripoidea</taxon>
        <taxon>Thripidae</taxon>
        <taxon>Megalurothrips</taxon>
    </lineage>
</organism>
<sequence length="876" mass="99655">MEGDLVAVFRNDMYPTYPSTRPRPRHPSSLAWSSSQKWATSSQDAEQGRAGPAAGRRGGQCSDVHWMETAEQYCQSSSLHGLRYVGDAHISPIERVFWVVSFALAVIVAAYFITNIYQRWEHSPVINSIAPAATPIFDIPFPALTICNMNRARRSIAEIIKLGSPRNPYNALQRRLLSDICDDTDFSSTTDANVDDVDKTSGNWSVVMGFMINVTQPCHEMLLSCKWRNQPMDCDNLFNAALTDEGICCTFNRVRRDLQFRNPRELSDLNITFPYPSADWTPETGYPEQDKVSLLETPWRPLGIGTHLGLTIAVDSEIHDYYCSSTDSAGFKVLLHNPVETPKIAAFGMLIEPGTENRVAITPVISHTASSLRDVSVAKRQCLFQRERYLNFYRTYTQRNCILECEANFTNQHCKCVAHYMPKDKLTRICGKKDEQCANIAREAMELRLANGAANLTHLNITDVPDCQCLPGCSELSYTYSHSSSHFSPTFQPDFDLNLNRNTDYIVKNAAIIHFYFTETLFPSRYKGELFGFTEFLSNSGGILGLFLGFSFLSVVEIAYFLSLRIFCLWSRKQNNVKSKVSIPTDSSGLKLVLYQYPTCPFCCKVRAFLDYYGLSYDVVEVDPVLRTQIKWSDYKKVPILLAEIGDGKYLQLNDSSLIVSVLKTYLTDPRQSLLDIVKCYPPISFRDDDGSVKSEIQNRYYLMAGESVQQGNKKEVMDEVKWREWADKKLVHVLSPNVYRTTDEAIQSFEWFSEVGEWDRLFPSWERNLIVYVGAYAMWMIGKRLKKRHMLKDDVRISLYDELNYWVKQIKQKGTTFSGGKTPNLADLAVYGVLSSIEGCQAFKDALERTNIGSWYDEMKKYTKSHAGSNPLTGY</sequence>
<dbReference type="PANTHER" id="PTHR12782:SF5">
    <property type="entry name" value="PROSTAGLANDIN E SYNTHASE 2"/>
    <property type="match status" value="1"/>
</dbReference>
<dbReference type="Gene3D" id="2.60.470.10">
    <property type="entry name" value="Acid-sensing ion channels like domains"/>
    <property type="match status" value="1"/>
</dbReference>
<dbReference type="CDD" id="cd03040">
    <property type="entry name" value="GST_N_mPGES2"/>
    <property type="match status" value="1"/>
</dbReference>